<keyword evidence="5" id="KW-0408">Iron</keyword>
<evidence type="ECO:0000256" key="1">
    <source>
        <dbReference type="ARBA" id="ARBA00001966"/>
    </source>
</evidence>
<protein>
    <recommendedName>
        <fullName evidence="9">2-(3-amino-3-carboxypropyl)histidine synthase</fullName>
    </recommendedName>
</protein>
<comment type="pathway">
    <text evidence="2">Protein modification; peptidyl-diphthamide biosynthesis.</text>
</comment>
<evidence type="ECO:0000313" key="8">
    <source>
        <dbReference type="Proteomes" id="UP001566132"/>
    </source>
</evidence>
<accession>A0ABD1EXJ7</accession>
<dbReference type="Pfam" id="PF01866">
    <property type="entry name" value="Diphthamide_syn"/>
    <property type="match status" value="1"/>
</dbReference>
<dbReference type="NCBIfam" id="TIGR00322">
    <property type="entry name" value="diphth2_R"/>
    <property type="match status" value="1"/>
</dbReference>
<comment type="similarity">
    <text evidence="3">Belongs to the DPH1/DPH2 family. DPH2 subfamily.</text>
</comment>
<keyword evidence="8" id="KW-1185">Reference proteome</keyword>
<evidence type="ECO:0008006" key="9">
    <source>
        <dbReference type="Google" id="ProtNLM"/>
    </source>
</evidence>
<dbReference type="Gene3D" id="3.40.50.11840">
    <property type="entry name" value="Diphthamide synthesis DPH1/DPH2 domain 1"/>
    <property type="match status" value="1"/>
</dbReference>
<sequence>MPQFSTNEFVSLEKDVEVKRKTVEANSHEIDRLYEIQRCLEWIKTNNFKKVCLQFPDHLLPHSSDVAVKLQNLLGHEVYILGDTAYESCCIDYVAAAHINADAIIHFGSICFSKTSANIPYLNIYEKHYMELKNLETAIHETFNEKEIQELTLLIDDDYIHYYDDLCEMFNICRICKVDEDLSELSNYGPVLYIGQNERKLINIDLSFNVKCLYYYEPDKNPPKITPFQQNTKIIKRRHFLIEKIKDANTIGIVIGTLGVKNYLKVIERLKKLAEANGKKYYLISVGKPTVAKLANLGEIDIYVMITCAMNEIYDSRDFYKPIVTPFDVEIALNNTNGTNINNFTFDYNFYLNKLENIDNVEKGNETDVSLLSGKLRSLRNPESKLESESSQIALKSEGTLTTHSHFGAGYLQQRSWKGLEQNLGDTEVKLAEEGRTGIAQEYKNEHF</sequence>
<evidence type="ECO:0000256" key="2">
    <source>
        <dbReference type="ARBA" id="ARBA00005156"/>
    </source>
</evidence>
<reference evidence="7 8" key="1">
    <citation type="submission" date="2024-05" db="EMBL/GenBank/DDBJ databases">
        <title>Genetic variation in Jamaican populations of the coffee berry borer (Hypothenemus hampei).</title>
        <authorList>
            <person name="Errbii M."/>
            <person name="Myrie A."/>
        </authorList>
    </citation>
    <scope>NUCLEOTIDE SEQUENCE [LARGE SCALE GENOMIC DNA]</scope>
    <source>
        <strain evidence="7">JA-Hopewell-2020-01-JO</strain>
        <tissue evidence="7">Whole body</tissue>
    </source>
</reference>
<dbReference type="GO" id="GO:0051536">
    <property type="term" value="F:iron-sulfur cluster binding"/>
    <property type="evidence" value="ECO:0007669"/>
    <property type="project" value="UniProtKB-KW"/>
</dbReference>
<dbReference type="GO" id="GO:0046872">
    <property type="term" value="F:metal ion binding"/>
    <property type="evidence" value="ECO:0007669"/>
    <property type="project" value="UniProtKB-KW"/>
</dbReference>
<comment type="cofactor">
    <cofactor evidence="1">
        <name>[4Fe-4S] cluster</name>
        <dbReference type="ChEBI" id="CHEBI:49883"/>
    </cofactor>
</comment>
<evidence type="ECO:0000256" key="3">
    <source>
        <dbReference type="ARBA" id="ARBA00006179"/>
    </source>
</evidence>
<dbReference type="PANTHER" id="PTHR10762">
    <property type="entry name" value="DIPHTHAMIDE BIOSYNTHESIS PROTEIN"/>
    <property type="match status" value="1"/>
</dbReference>
<keyword evidence="4" id="KW-0479">Metal-binding</keyword>
<proteinExistence type="inferred from homology"/>
<dbReference type="EMBL" id="JBDJPC010000005">
    <property type="protein sequence ID" value="KAL1502131.1"/>
    <property type="molecule type" value="Genomic_DNA"/>
</dbReference>
<keyword evidence="6" id="KW-0411">Iron-sulfur</keyword>
<evidence type="ECO:0000256" key="5">
    <source>
        <dbReference type="ARBA" id="ARBA00023004"/>
    </source>
</evidence>
<dbReference type="SFLD" id="SFLDS00032">
    <property type="entry name" value="Radical_SAM_3-amino-3-carboxyp"/>
    <property type="match status" value="1"/>
</dbReference>
<dbReference type="FunFam" id="3.40.50.11860:FF:000001">
    <property type="entry name" value="2-(3-amino-3-carboxypropyl)histidine synthase subunit 2"/>
    <property type="match status" value="1"/>
</dbReference>
<dbReference type="PANTHER" id="PTHR10762:SF2">
    <property type="entry name" value="2-(3-AMINO-3-CARBOXYPROPYL)HISTIDINE SYNTHASE SUBUNIT 2"/>
    <property type="match status" value="1"/>
</dbReference>
<evidence type="ECO:0000313" key="7">
    <source>
        <dbReference type="EMBL" id="KAL1502131.1"/>
    </source>
</evidence>
<dbReference type="InterPro" id="IPR016435">
    <property type="entry name" value="DPH1/DPH2"/>
</dbReference>
<dbReference type="Proteomes" id="UP001566132">
    <property type="component" value="Unassembled WGS sequence"/>
</dbReference>
<dbReference type="InterPro" id="IPR042265">
    <property type="entry name" value="DPH1/DPH2_3"/>
</dbReference>
<gene>
    <name evidence="7" type="ORF">ABEB36_007323</name>
</gene>
<dbReference type="InterPro" id="IPR042263">
    <property type="entry name" value="DPH1/DPH2_1"/>
</dbReference>
<comment type="caution">
    <text evidence="7">The sequence shown here is derived from an EMBL/GenBank/DDBJ whole genome shotgun (WGS) entry which is preliminary data.</text>
</comment>
<organism evidence="7 8">
    <name type="scientific">Hypothenemus hampei</name>
    <name type="common">Coffee berry borer</name>
    <dbReference type="NCBI Taxonomy" id="57062"/>
    <lineage>
        <taxon>Eukaryota</taxon>
        <taxon>Metazoa</taxon>
        <taxon>Ecdysozoa</taxon>
        <taxon>Arthropoda</taxon>
        <taxon>Hexapoda</taxon>
        <taxon>Insecta</taxon>
        <taxon>Pterygota</taxon>
        <taxon>Neoptera</taxon>
        <taxon>Endopterygota</taxon>
        <taxon>Coleoptera</taxon>
        <taxon>Polyphaga</taxon>
        <taxon>Cucujiformia</taxon>
        <taxon>Curculionidae</taxon>
        <taxon>Scolytinae</taxon>
        <taxon>Hypothenemus</taxon>
    </lineage>
</organism>
<evidence type="ECO:0000256" key="6">
    <source>
        <dbReference type="ARBA" id="ARBA00023014"/>
    </source>
</evidence>
<evidence type="ECO:0000256" key="4">
    <source>
        <dbReference type="ARBA" id="ARBA00022723"/>
    </source>
</evidence>
<dbReference type="Gene3D" id="3.40.50.11860">
    <property type="entry name" value="Diphthamide synthesis DPH1/DPH2 domain 3"/>
    <property type="match status" value="1"/>
</dbReference>
<dbReference type="AlphaFoldDB" id="A0ABD1EXJ7"/>
<name>A0ABD1EXJ7_HYPHA</name>